<feature type="region of interest" description="Disordered" evidence="1">
    <location>
        <begin position="38"/>
        <end position="57"/>
    </location>
</feature>
<protein>
    <submittedName>
        <fullName evidence="3">Flocculation protein FLO11-like</fullName>
    </submittedName>
</protein>
<feature type="compositionally biased region" description="Polar residues" evidence="1">
    <location>
        <begin position="66"/>
        <end position="90"/>
    </location>
</feature>
<proteinExistence type="predicted"/>
<feature type="compositionally biased region" description="Pro residues" evidence="1">
    <location>
        <begin position="123"/>
        <end position="135"/>
    </location>
</feature>
<feature type="compositionally biased region" description="Polar residues" evidence="1">
    <location>
        <begin position="102"/>
        <end position="119"/>
    </location>
</feature>
<name>A0A1I7WXB3_HETBA</name>
<keyword evidence="2" id="KW-1185">Reference proteome</keyword>
<sequence>MGAKQLLSCDKDCWTMSTRAALCAASLEDHIQRQMGTTSESTISQMTPSTVSPSTSNVLVEEENTAKPTESTIVTTNGNHSYQISTSELATQEKKTVDEKSQPTLQKTPSVSVDYTSLQPSTSPKPIPFSSPPYPVSEIHRKPEGASETKALPNGNASRSTASSPQTPTTTKISLRTLQEMVGVIFICSLSPYPASYHFPLIYAEDCVENA</sequence>
<dbReference type="AlphaFoldDB" id="A0A1I7WXB3"/>
<feature type="region of interest" description="Disordered" evidence="1">
    <location>
        <begin position="63"/>
        <end position="170"/>
    </location>
</feature>
<feature type="compositionally biased region" description="Basic and acidic residues" evidence="1">
    <location>
        <begin position="91"/>
        <end position="101"/>
    </location>
</feature>
<feature type="compositionally biased region" description="Basic and acidic residues" evidence="1">
    <location>
        <begin position="138"/>
        <end position="147"/>
    </location>
</feature>
<evidence type="ECO:0000313" key="3">
    <source>
        <dbReference type="WBParaSite" id="Hba_09846"/>
    </source>
</evidence>
<feature type="compositionally biased region" description="Low complexity" evidence="1">
    <location>
        <begin position="157"/>
        <end position="170"/>
    </location>
</feature>
<evidence type="ECO:0000313" key="2">
    <source>
        <dbReference type="Proteomes" id="UP000095283"/>
    </source>
</evidence>
<feature type="compositionally biased region" description="Low complexity" evidence="1">
    <location>
        <begin position="47"/>
        <end position="56"/>
    </location>
</feature>
<evidence type="ECO:0000256" key="1">
    <source>
        <dbReference type="SAM" id="MobiDB-lite"/>
    </source>
</evidence>
<reference evidence="3" key="1">
    <citation type="submission" date="2016-11" db="UniProtKB">
        <authorList>
            <consortium name="WormBaseParasite"/>
        </authorList>
    </citation>
    <scope>IDENTIFICATION</scope>
</reference>
<accession>A0A1I7WXB3</accession>
<dbReference type="Proteomes" id="UP000095283">
    <property type="component" value="Unplaced"/>
</dbReference>
<dbReference type="WBParaSite" id="Hba_09846">
    <property type="protein sequence ID" value="Hba_09846"/>
    <property type="gene ID" value="Hba_09846"/>
</dbReference>
<organism evidence="2 3">
    <name type="scientific">Heterorhabditis bacteriophora</name>
    <name type="common">Entomopathogenic nematode worm</name>
    <dbReference type="NCBI Taxonomy" id="37862"/>
    <lineage>
        <taxon>Eukaryota</taxon>
        <taxon>Metazoa</taxon>
        <taxon>Ecdysozoa</taxon>
        <taxon>Nematoda</taxon>
        <taxon>Chromadorea</taxon>
        <taxon>Rhabditida</taxon>
        <taxon>Rhabditina</taxon>
        <taxon>Rhabditomorpha</taxon>
        <taxon>Strongyloidea</taxon>
        <taxon>Heterorhabditidae</taxon>
        <taxon>Heterorhabditis</taxon>
    </lineage>
</organism>